<evidence type="ECO:0000313" key="3">
    <source>
        <dbReference type="Proteomes" id="UP000039865"/>
    </source>
</evidence>
<reference evidence="2 3" key="1">
    <citation type="submission" date="2014-06" db="EMBL/GenBank/DDBJ databases">
        <authorList>
            <person name="Swart Estienne"/>
        </authorList>
    </citation>
    <scope>NUCLEOTIDE SEQUENCE [LARGE SCALE GENOMIC DNA]</scope>
    <source>
        <strain evidence="2 3">130c</strain>
    </source>
</reference>
<dbReference type="AlphaFoldDB" id="A0A078ABN7"/>
<evidence type="ECO:0000256" key="1">
    <source>
        <dbReference type="SAM" id="Coils"/>
    </source>
</evidence>
<evidence type="ECO:0000313" key="2">
    <source>
        <dbReference type="EMBL" id="CDW78997.1"/>
    </source>
</evidence>
<dbReference type="InParanoid" id="A0A078ABN7"/>
<sequence>MSAQKDPNYITILDETQSSFESDKKHEDWEDLNQFFGQQIQDCLYSKMRQLKNLFEKQFRTEKMLKQHTFAIERMNQSDDDDGEGMRIKPQNTTIDAINDFMLYNRSTQKSPSPDNSSSKKFNYEYELSSIMIDIVTQFSKTVTDQYPYLPSVMTELNKIEEIQEYDPDEKAIQISPVRSKKLEKNLQQKSQDNQKLKEKLKEYEELTNKMRKNYHKELTHYKESGQQYIIKKAKKTDISYLDDEEEAIQINVELFDFLDGIDEEILKMINERLLKIKNQYQEKIRDHIKYQTQLLKKIYLFNKLSPNAYSLVNLTLEEIFNDLSKVEQDPNKIWKFLDHAYGTDYFLAVIERVYGKRFAKDYEALYTEIDKVKQEAKFHFEKVAKQSEMEIKTLRRLLDERAQELTQLKERQILELEKAKKEAYFHAEIEFQAAEAKQFSKFDSQMVELYKKLREQEELNEKFNEILMREKLKQAYSKWIFLSKLKIIGSKDETIRVKTMERIFQFVRGETSMEADRIRKQFQQEIDYLNEENTNLAIELNEVKRKLQNFTEKSSYLSQTLEDVQQEALMYKERVESMLEENRKLQSEGQILNKNLENARGLIEMLEREKVRLEIELQRYTKQAMKSNIIEAELHQKKALHQISEQGANKMKSIYDNNMKTKQTMTNLRGLDKNLVFQQTAEEEKNQKMRKIPVKHIEIQTDEIKIDDSGLDFEITADQKELLSHLKSSGSLRRSNSNNSKVLEVMKILNEGDNKRIKVIDLDKMVDAEIDCQMLEIDDINALLKSHSVQSLKKVRESLSVNAHQDLDQDRDSEIDFAQTLKKSNFSKVKYDKSLIDIKIRQMKDRGVSPMENTLTMNFTKKEKLYPSNQPEVYCRLWNDVDLKKRRTASMKDKLNCLRQSQWKRIIQKPEKQDLSKQHYLAQYLFRQFGQKRSSYRQNIHQHCRTQQYEEIKFAVNI</sequence>
<feature type="coiled-coil region" evidence="1">
    <location>
        <begin position="180"/>
        <end position="214"/>
    </location>
</feature>
<proteinExistence type="predicted"/>
<accession>A0A078ABN7</accession>
<keyword evidence="1" id="KW-0175">Coiled coil</keyword>
<name>A0A078ABN7_STYLE</name>
<dbReference type="EMBL" id="CCKQ01007604">
    <property type="protein sequence ID" value="CDW78997.1"/>
    <property type="molecule type" value="Genomic_DNA"/>
</dbReference>
<feature type="coiled-coil region" evidence="1">
    <location>
        <begin position="447"/>
        <end position="474"/>
    </location>
</feature>
<protein>
    <submittedName>
        <fullName evidence="2">Uncharacterized protein</fullName>
    </submittedName>
</protein>
<dbReference type="OrthoDB" id="327490at2759"/>
<organism evidence="2 3">
    <name type="scientific">Stylonychia lemnae</name>
    <name type="common">Ciliate</name>
    <dbReference type="NCBI Taxonomy" id="5949"/>
    <lineage>
        <taxon>Eukaryota</taxon>
        <taxon>Sar</taxon>
        <taxon>Alveolata</taxon>
        <taxon>Ciliophora</taxon>
        <taxon>Intramacronucleata</taxon>
        <taxon>Spirotrichea</taxon>
        <taxon>Stichotrichia</taxon>
        <taxon>Sporadotrichida</taxon>
        <taxon>Oxytrichidae</taxon>
        <taxon>Stylonychinae</taxon>
        <taxon>Stylonychia</taxon>
    </lineage>
</organism>
<feature type="coiled-coil region" evidence="1">
    <location>
        <begin position="520"/>
        <end position="624"/>
    </location>
</feature>
<feature type="coiled-coil region" evidence="1">
    <location>
        <begin position="385"/>
        <end position="423"/>
    </location>
</feature>
<gene>
    <name evidence="2" type="primary">Contig13692.g14597</name>
    <name evidence="2" type="ORF">STYLEM_7982</name>
</gene>
<keyword evidence="3" id="KW-1185">Reference proteome</keyword>
<dbReference type="Proteomes" id="UP000039865">
    <property type="component" value="Unassembled WGS sequence"/>
</dbReference>